<gene>
    <name evidence="1" type="ORF">CRENBAI_023517</name>
</gene>
<comment type="caution">
    <text evidence="1">The sequence shown here is derived from an EMBL/GenBank/DDBJ whole genome shotgun (WGS) entry which is preliminary data.</text>
</comment>
<proteinExistence type="predicted"/>
<reference evidence="1 2" key="1">
    <citation type="submission" date="2021-06" db="EMBL/GenBank/DDBJ databases">
        <authorList>
            <person name="Palmer J.M."/>
        </authorList>
    </citation>
    <scope>NUCLEOTIDE SEQUENCE [LARGE SCALE GENOMIC DNA]</scope>
    <source>
        <strain evidence="1 2">MEX-2019</strain>
        <tissue evidence="1">Muscle</tissue>
    </source>
</reference>
<dbReference type="EMBL" id="JAHHUM010001223">
    <property type="protein sequence ID" value="KAK5613343.1"/>
    <property type="molecule type" value="Genomic_DNA"/>
</dbReference>
<keyword evidence="2" id="KW-1185">Reference proteome</keyword>
<dbReference type="AlphaFoldDB" id="A0AAV9RWB0"/>
<evidence type="ECO:0000313" key="2">
    <source>
        <dbReference type="Proteomes" id="UP001311232"/>
    </source>
</evidence>
<sequence>MDLADKKQDSGLDCWVQQQKEEALKHLPDDLEVLPSPLLLKQMEREAAKRHFCSSPLDLAVEPRSSSCCRKHKRGAVSSLPTAKKEFPMSVAATAGVEVLMPADARVAAGSPVHLSPTVTSFRLSPAKTAVPRAAVVPPIPPPLPPAHIFMATPDELEECLRMFAHKLKFF</sequence>
<accession>A0AAV9RWB0</accession>
<organism evidence="1 2">
    <name type="scientific">Crenichthys baileyi</name>
    <name type="common">White River springfish</name>
    <dbReference type="NCBI Taxonomy" id="28760"/>
    <lineage>
        <taxon>Eukaryota</taxon>
        <taxon>Metazoa</taxon>
        <taxon>Chordata</taxon>
        <taxon>Craniata</taxon>
        <taxon>Vertebrata</taxon>
        <taxon>Euteleostomi</taxon>
        <taxon>Actinopterygii</taxon>
        <taxon>Neopterygii</taxon>
        <taxon>Teleostei</taxon>
        <taxon>Neoteleostei</taxon>
        <taxon>Acanthomorphata</taxon>
        <taxon>Ovalentaria</taxon>
        <taxon>Atherinomorphae</taxon>
        <taxon>Cyprinodontiformes</taxon>
        <taxon>Goodeidae</taxon>
        <taxon>Crenichthys</taxon>
    </lineage>
</organism>
<dbReference type="Proteomes" id="UP001311232">
    <property type="component" value="Unassembled WGS sequence"/>
</dbReference>
<name>A0AAV9RWB0_9TELE</name>
<protein>
    <submittedName>
        <fullName evidence="1">Uncharacterized protein</fullName>
    </submittedName>
</protein>
<evidence type="ECO:0000313" key="1">
    <source>
        <dbReference type="EMBL" id="KAK5613343.1"/>
    </source>
</evidence>